<feature type="domain" description="N-acetyltransferase" evidence="2">
    <location>
        <begin position="104"/>
        <end position="233"/>
    </location>
</feature>
<sequence>MTTAEILTPIDDGCLPQLSEMYKNKPDWAPYVYSFVDTAIKWKNKGRNQLTTFWSPNNSWKEDGTFIALMQLVVARFKALSVSVILVINIDIFFLLYFRCPLNVYIKKLDKSVASVIDSLYKPHRYRYSDGDKFISTLIEMNQGYGLFLKENGVLVAWVMRTCLGQIGFLQTVDGYYKKGYATFLAQYVSKQIAKEGFIPMGAISQSNLSSLSLFRKLGFREAEACYFLEVNK</sequence>
<keyword evidence="1" id="KW-0812">Transmembrane</keyword>
<dbReference type="Proteomes" id="UP001162156">
    <property type="component" value="Unassembled WGS sequence"/>
</dbReference>
<accession>A0AAV8WXS7</accession>
<evidence type="ECO:0000256" key="1">
    <source>
        <dbReference type="SAM" id="Phobius"/>
    </source>
</evidence>
<dbReference type="Pfam" id="PF08445">
    <property type="entry name" value="FR47"/>
    <property type="match status" value="1"/>
</dbReference>
<evidence type="ECO:0000259" key="2">
    <source>
        <dbReference type="PROSITE" id="PS51186"/>
    </source>
</evidence>
<organism evidence="3 4">
    <name type="scientific">Rhamnusium bicolor</name>
    <dbReference type="NCBI Taxonomy" id="1586634"/>
    <lineage>
        <taxon>Eukaryota</taxon>
        <taxon>Metazoa</taxon>
        <taxon>Ecdysozoa</taxon>
        <taxon>Arthropoda</taxon>
        <taxon>Hexapoda</taxon>
        <taxon>Insecta</taxon>
        <taxon>Pterygota</taxon>
        <taxon>Neoptera</taxon>
        <taxon>Endopterygota</taxon>
        <taxon>Coleoptera</taxon>
        <taxon>Polyphaga</taxon>
        <taxon>Cucujiformia</taxon>
        <taxon>Chrysomeloidea</taxon>
        <taxon>Cerambycidae</taxon>
        <taxon>Lepturinae</taxon>
        <taxon>Rhagiini</taxon>
        <taxon>Rhamnusium</taxon>
    </lineage>
</organism>
<dbReference type="PROSITE" id="PS51186">
    <property type="entry name" value="GNAT"/>
    <property type="match status" value="1"/>
</dbReference>
<reference evidence="3" key="1">
    <citation type="journal article" date="2023" name="Insect Mol. Biol.">
        <title>Genome sequencing provides insights into the evolution of gene families encoding plant cell wall-degrading enzymes in longhorned beetles.</title>
        <authorList>
            <person name="Shin N.R."/>
            <person name="Okamura Y."/>
            <person name="Kirsch R."/>
            <person name="Pauchet Y."/>
        </authorList>
    </citation>
    <scope>NUCLEOTIDE SEQUENCE</scope>
    <source>
        <strain evidence="3">RBIC_L_NR</strain>
    </source>
</reference>
<dbReference type="PANTHER" id="PTHR20958">
    <property type="entry name" value="GLYCINE N-ACYLTRANSFERASE-LIKE PROTEIN"/>
    <property type="match status" value="1"/>
</dbReference>
<dbReference type="GO" id="GO:0016747">
    <property type="term" value="F:acyltransferase activity, transferring groups other than amino-acyl groups"/>
    <property type="evidence" value="ECO:0007669"/>
    <property type="project" value="InterPro"/>
</dbReference>
<dbReference type="InterPro" id="IPR041506">
    <property type="entry name" value="DUF5645"/>
</dbReference>
<evidence type="ECO:0000313" key="4">
    <source>
        <dbReference type="Proteomes" id="UP001162156"/>
    </source>
</evidence>
<feature type="transmembrane region" description="Helical" evidence="1">
    <location>
        <begin position="79"/>
        <end position="98"/>
    </location>
</feature>
<protein>
    <recommendedName>
        <fullName evidence="2">N-acetyltransferase domain-containing protein</fullName>
    </recommendedName>
</protein>
<name>A0AAV8WXS7_9CUCU</name>
<dbReference type="InterPro" id="IPR013653">
    <property type="entry name" value="GCN5-like_dom"/>
</dbReference>
<dbReference type="PANTHER" id="PTHR20958:SF6">
    <property type="entry name" value="GLYCINE N-ACYLTRANSFERASE-LIKE PROTEIN"/>
    <property type="match status" value="1"/>
</dbReference>
<dbReference type="Gene3D" id="3.40.630.30">
    <property type="match status" value="2"/>
</dbReference>
<dbReference type="AlphaFoldDB" id="A0AAV8WXS7"/>
<dbReference type="Pfam" id="PF18713">
    <property type="entry name" value="DUF5645"/>
    <property type="match status" value="1"/>
</dbReference>
<dbReference type="InterPro" id="IPR053225">
    <property type="entry name" value="Acyl-CoA_N-acyltransferase"/>
</dbReference>
<dbReference type="EMBL" id="JANEYF010004496">
    <property type="protein sequence ID" value="KAJ8931002.1"/>
    <property type="molecule type" value="Genomic_DNA"/>
</dbReference>
<dbReference type="InterPro" id="IPR000182">
    <property type="entry name" value="GNAT_dom"/>
</dbReference>
<dbReference type="InterPro" id="IPR016181">
    <property type="entry name" value="Acyl_CoA_acyltransferase"/>
</dbReference>
<evidence type="ECO:0000313" key="3">
    <source>
        <dbReference type="EMBL" id="KAJ8931002.1"/>
    </source>
</evidence>
<dbReference type="SUPFAM" id="SSF55729">
    <property type="entry name" value="Acyl-CoA N-acyltransferases (Nat)"/>
    <property type="match status" value="1"/>
</dbReference>
<keyword evidence="1" id="KW-0472">Membrane</keyword>
<gene>
    <name evidence="3" type="ORF">NQ314_016145</name>
</gene>
<proteinExistence type="predicted"/>
<keyword evidence="4" id="KW-1185">Reference proteome</keyword>
<comment type="caution">
    <text evidence="3">The sequence shown here is derived from an EMBL/GenBank/DDBJ whole genome shotgun (WGS) entry which is preliminary data.</text>
</comment>
<keyword evidence="1" id="KW-1133">Transmembrane helix</keyword>